<dbReference type="AlphaFoldDB" id="A0A0Q5VU41"/>
<reference evidence="2 3" key="2">
    <citation type="journal article" date="2008" name="Bioinformatics">
        <title>Assembly reconciliation.</title>
        <authorList>
            <person name="Zimin A.V."/>
            <person name="Smith D.R."/>
            <person name="Sutton G."/>
            <person name="Yorke J.A."/>
        </authorList>
    </citation>
    <scope>NUCLEOTIDE SEQUENCE [LARGE SCALE GENOMIC DNA]</scope>
    <source>
        <strain evidence="2 3">TSC#14021-0224.01</strain>
    </source>
</reference>
<feature type="region of interest" description="Disordered" evidence="1">
    <location>
        <begin position="196"/>
        <end position="218"/>
    </location>
</feature>
<organism evidence="2 3">
    <name type="scientific">Drosophila erecta</name>
    <name type="common">Fruit fly</name>
    <dbReference type="NCBI Taxonomy" id="7220"/>
    <lineage>
        <taxon>Eukaryota</taxon>
        <taxon>Metazoa</taxon>
        <taxon>Ecdysozoa</taxon>
        <taxon>Arthropoda</taxon>
        <taxon>Hexapoda</taxon>
        <taxon>Insecta</taxon>
        <taxon>Pterygota</taxon>
        <taxon>Neoptera</taxon>
        <taxon>Endopterygota</taxon>
        <taxon>Diptera</taxon>
        <taxon>Brachycera</taxon>
        <taxon>Muscomorpha</taxon>
        <taxon>Ephydroidea</taxon>
        <taxon>Drosophilidae</taxon>
        <taxon>Drosophila</taxon>
        <taxon>Sophophora</taxon>
    </lineage>
</organism>
<feature type="compositionally biased region" description="Polar residues" evidence="1">
    <location>
        <begin position="199"/>
        <end position="211"/>
    </location>
</feature>
<accession>A0A0Q5VU41</accession>
<dbReference type="Proteomes" id="UP000008711">
    <property type="component" value="Unassembled WGS sequence"/>
</dbReference>
<keyword evidence="3" id="KW-1185">Reference proteome</keyword>
<name>A0A0Q5VU41_DROER</name>
<evidence type="ECO:0000313" key="3">
    <source>
        <dbReference type="Proteomes" id="UP000008711"/>
    </source>
</evidence>
<evidence type="ECO:0000256" key="1">
    <source>
        <dbReference type="SAM" id="MobiDB-lite"/>
    </source>
</evidence>
<protein>
    <submittedName>
        <fullName evidence="2">Uncharacterized protein</fullName>
    </submittedName>
</protein>
<feature type="region of interest" description="Disordered" evidence="1">
    <location>
        <begin position="239"/>
        <end position="276"/>
    </location>
</feature>
<dbReference type="EMBL" id="CH954179">
    <property type="protein sequence ID" value="KQS61785.1"/>
    <property type="molecule type" value="Genomic_DNA"/>
</dbReference>
<proteinExistence type="predicted"/>
<gene>
    <name evidence="2" type="primary">Dere\GG27135</name>
    <name evidence="2" type="synonym">GG27135</name>
    <name evidence="2" type="ORF">Dere_GG27135</name>
</gene>
<sequence>MIMRGRSLMFVLCLPSPPTQDKVALVCPEVPVRSEITVILPCFGSPSLEVNFLKRKYKTEKMSGVNTASVNDVSQLEDAIDPPDIAVLKRGYRSIVLVDVDVSHYSNLICPEPGRLFNVNLLIGHLSFGTTANFTGLKSNSGLILFLENSEATTRVLIECGFNITKHNLSDLVLLSHEGKFSQFLISWRKARKCPEEQPFQTQRTRRQSAPSAIAEESTDYVFQKQQRRTPSQIGIFRPVQRSTPLAGQRAPATPSPRKAQQLSLSHYGQRSIEGI</sequence>
<evidence type="ECO:0000313" key="2">
    <source>
        <dbReference type="EMBL" id="KQS61785.1"/>
    </source>
</evidence>
<feature type="compositionally biased region" description="Polar residues" evidence="1">
    <location>
        <begin position="259"/>
        <end position="269"/>
    </location>
</feature>
<reference evidence="2 3" key="1">
    <citation type="journal article" date="2007" name="Nature">
        <title>Evolution of genes and genomes on the Drosophila phylogeny.</title>
        <authorList>
            <consortium name="Drosophila 12 Genomes Consortium"/>
            <person name="Clark A.G."/>
            <person name="Eisen M.B."/>
            <person name="Smith D.R."/>
            <person name="Bergman C.M."/>
            <person name="Oliver B."/>
            <person name="Markow T.A."/>
            <person name="Kaufman T.C."/>
            <person name="Kellis M."/>
            <person name="Gelbart W."/>
            <person name="Iyer V.N."/>
            <person name="Pollard D.A."/>
            <person name="Sackton T.B."/>
            <person name="Larracuente A.M."/>
            <person name="Singh N.D."/>
            <person name="Abad J.P."/>
            <person name="Abt D.N."/>
            <person name="Adryan B."/>
            <person name="Aguade M."/>
            <person name="Akashi H."/>
            <person name="Anderson W.W."/>
            <person name="Aquadro C.F."/>
            <person name="Ardell D.H."/>
            <person name="Arguello R."/>
            <person name="Artieri C.G."/>
            <person name="Barbash D.A."/>
            <person name="Barker D."/>
            <person name="Barsanti P."/>
            <person name="Batterham P."/>
            <person name="Batzoglou S."/>
            <person name="Begun D."/>
            <person name="Bhutkar A."/>
            <person name="Blanco E."/>
            <person name="Bosak S.A."/>
            <person name="Bradley R.K."/>
            <person name="Brand A.D."/>
            <person name="Brent M.R."/>
            <person name="Brooks A.N."/>
            <person name="Brown R.H."/>
            <person name="Butlin R.K."/>
            <person name="Caggese C."/>
            <person name="Calvi B.R."/>
            <person name="Bernardo de Carvalho A."/>
            <person name="Caspi A."/>
            <person name="Castrezana S."/>
            <person name="Celniker S.E."/>
            <person name="Chang J.L."/>
            <person name="Chapple C."/>
            <person name="Chatterji S."/>
            <person name="Chinwalla A."/>
            <person name="Civetta A."/>
            <person name="Clifton S.W."/>
            <person name="Comeron J.M."/>
            <person name="Costello J.C."/>
            <person name="Coyne J.A."/>
            <person name="Daub J."/>
            <person name="David R.G."/>
            <person name="Delcher A.L."/>
            <person name="Delehaunty K."/>
            <person name="Do C.B."/>
            <person name="Ebling H."/>
            <person name="Edwards K."/>
            <person name="Eickbush T."/>
            <person name="Evans J.D."/>
            <person name="Filipski A."/>
            <person name="Findeiss S."/>
            <person name="Freyhult E."/>
            <person name="Fulton L."/>
            <person name="Fulton R."/>
            <person name="Garcia A.C."/>
            <person name="Gardiner A."/>
            <person name="Garfield D.A."/>
            <person name="Garvin B.E."/>
            <person name="Gibson G."/>
            <person name="Gilbert D."/>
            <person name="Gnerre S."/>
            <person name="Godfrey J."/>
            <person name="Good R."/>
            <person name="Gotea V."/>
            <person name="Gravely B."/>
            <person name="Greenberg A.J."/>
            <person name="Griffiths-Jones S."/>
            <person name="Gross S."/>
            <person name="Guigo R."/>
            <person name="Gustafson E.A."/>
            <person name="Haerty W."/>
            <person name="Hahn M.W."/>
            <person name="Halligan D.L."/>
            <person name="Halpern A.L."/>
            <person name="Halter G.M."/>
            <person name="Han M.V."/>
            <person name="Heger A."/>
            <person name="Hillier L."/>
            <person name="Hinrichs A.S."/>
            <person name="Holmes I."/>
            <person name="Hoskins R.A."/>
            <person name="Hubisz M.J."/>
            <person name="Hultmark D."/>
            <person name="Huntley M.A."/>
            <person name="Jaffe D.B."/>
            <person name="Jagadeeshan S."/>
            <person name="Jeck W.R."/>
            <person name="Johnson J."/>
            <person name="Jones C.D."/>
            <person name="Jordan W.C."/>
            <person name="Karpen G.H."/>
            <person name="Kataoka E."/>
            <person name="Keightley P.D."/>
            <person name="Kheradpour P."/>
            <person name="Kirkness E.F."/>
            <person name="Koerich L.B."/>
            <person name="Kristiansen K."/>
            <person name="Kudrna D."/>
            <person name="Kulathinal R.J."/>
            <person name="Kumar S."/>
            <person name="Kwok R."/>
            <person name="Lander E."/>
            <person name="Langley C.H."/>
            <person name="Lapoint R."/>
            <person name="Lazzaro B.P."/>
            <person name="Lee S.J."/>
            <person name="Levesque L."/>
            <person name="Li R."/>
            <person name="Lin C.F."/>
            <person name="Lin M.F."/>
            <person name="Lindblad-Toh K."/>
            <person name="Llopart A."/>
            <person name="Long M."/>
            <person name="Low L."/>
            <person name="Lozovsky E."/>
            <person name="Lu J."/>
            <person name="Luo M."/>
            <person name="Machado C.A."/>
            <person name="Makalowski W."/>
            <person name="Marzo M."/>
            <person name="Matsuda M."/>
            <person name="Matzkin L."/>
            <person name="McAllister B."/>
            <person name="McBride C.S."/>
            <person name="McKernan B."/>
            <person name="McKernan K."/>
            <person name="Mendez-Lago M."/>
            <person name="Minx P."/>
            <person name="Mollenhauer M.U."/>
            <person name="Montooth K."/>
            <person name="Mount S.M."/>
            <person name="Mu X."/>
            <person name="Myers E."/>
            <person name="Negre B."/>
            <person name="Newfeld S."/>
            <person name="Nielsen R."/>
            <person name="Noor M.A."/>
            <person name="O'Grady P."/>
            <person name="Pachter L."/>
            <person name="Papaceit M."/>
            <person name="Parisi M.J."/>
            <person name="Parisi M."/>
            <person name="Parts L."/>
            <person name="Pedersen J.S."/>
            <person name="Pesole G."/>
            <person name="Phillippy A.M."/>
            <person name="Ponting C.P."/>
            <person name="Pop M."/>
            <person name="Porcelli D."/>
            <person name="Powell J.R."/>
            <person name="Prohaska S."/>
            <person name="Pruitt K."/>
            <person name="Puig M."/>
            <person name="Quesneville H."/>
            <person name="Ram K.R."/>
            <person name="Rand D."/>
            <person name="Rasmussen M.D."/>
            <person name="Reed L.K."/>
            <person name="Reenan R."/>
            <person name="Reily A."/>
            <person name="Remington K.A."/>
            <person name="Rieger T.T."/>
            <person name="Ritchie M.G."/>
            <person name="Robin C."/>
            <person name="Rogers Y.H."/>
            <person name="Rohde C."/>
            <person name="Rozas J."/>
            <person name="Rubenfield M.J."/>
            <person name="Ruiz A."/>
            <person name="Russo S."/>
            <person name="Salzberg S.L."/>
            <person name="Sanchez-Gracia A."/>
            <person name="Saranga D.J."/>
            <person name="Sato H."/>
            <person name="Schaeffer S.W."/>
            <person name="Schatz M.C."/>
            <person name="Schlenke T."/>
            <person name="Schwartz R."/>
            <person name="Segarra C."/>
            <person name="Singh R.S."/>
            <person name="Sirot L."/>
            <person name="Sirota M."/>
            <person name="Sisneros N.B."/>
            <person name="Smith C.D."/>
            <person name="Smith T.F."/>
            <person name="Spieth J."/>
            <person name="Stage D.E."/>
            <person name="Stark A."/>
            <person name="Stephan W."/>
            <person name="Strausberg R.L."/>
            <person name="Strempel S."/>
            <person name="Sturgill D."/>
            <person name="Sutton G."/>
            <person name="Sutton G.G."/>
            <person name="Tao W."/>
            <person name="Teichmann S."/>
            <person name="Tobari Y.N."/>
            <person name="Tomimura Y."/>
            <person name="Tsolas J.M."/>
            <person name="Valente V.L."/>
            <person name="Venter E."/>
            <person name="Venter J.C."/>
            <person name="Vicario S."/>
            <person name="Vieira F.G."/>
            <person name="Vilella A.J."/>
            <person name="Villasante A."/>
            <person name="Walenz B."/>
            <person name="Wang J."/>
            <person name="Wasserman M."/>
            <person name="Watts T."/>
            <person name="Wilson D."/>
            <person name="Wilson R.K."/>
            <person name="Wing R.A."/>
            <person name="Wolfner M.F."/>
            <person name="Wong A."/>
            <person name="Wong G.K."/>
            <person name="Wu C.I."/>
            <person name="Wu G."/>
            <person name="Yamamoto D."/>
            <person name="Yang H.P."/>
            <person name="Yang S.P."/>
            <person name="Yorke J.A."/>
            <person name="Yoshida K."/>
            <person name="Zdobnov E."/>
            <person name="Zhang P."/>
            <person name="Zhang Y."/>
            <person name="Zimin A.V."/>
            <person name="Baldwin J."/>
            <person name="Abdouelleil A."/>
            <person name="Abdulkadir J."/>
            <person name="Abebe A."/>
            <person name="Abera B."/>
            <person name="Abreu J."/>
            <person name="Acer S.C."/>
            <person name="Aftuck L."/>
            <person name="Alexander A."/>
            <person name="An P."/>
            <person name="Anderson E."/>
            <person name="Anderson S."/>
            <person name="Arachi H."/>
            <person name="Azer M."/>
            <person name="Bachantsang P."/>
            <person name="Barry A."/>
            <person name="Bayul T."/>
            <person name="Berlin A."/>
            <person name="Bessette D."/>
            <person name="Bloom T."/>
            <person name="Blye J."/>
            <person name="Boguslavskiy L."/>
            <person name="Bonnet C."/>
            <person name="Boukhgalter B."/>
            <person name="Bourzgui I."/>
            <person name="Brown A."/>
            <person name="Cahill P."/>
            <person name="Channer S."/>
            <person name="Cheshatsang Y."/>
            <person name="Chuda L."/>
            <person name="Citroen M."/>
            <person name="Collymore A."/>
            <person name="Cooke P."/>
            <person name="Costello M."/>
            <person name="D'Aco K."/>
            <person name="Daza R."/>
            <person name="De Haan G."/>
            <person name="DeGray S."/>
            <person name="DeMaso C."/>
            <person name="Dhargay N."/>
            <person name="Dooley K."/>
            <person name="Dooley E."/>
            <person name="Doricent M."/>
            <person name="Dorje P."/>
            <person name="Dorjee K."/>
            <person name="Dupes A."/>
            <person name="Elong R."/>
            <person name="Falk J."/>
            <person name="Farina A."/>
            <person name="Faro S."/>
            <person name="Ferguson D."/>
            <person name="Fisher S."/>
            <person name="Foley C.D."/>
            <person name="Franke A."/>
            <person name="Friedrich D."/>
            <person name="Gadbois L."/>
            <person name="Gearin G."/>
            <person name="Gearin C.R."/>
            <person name="Giannoukos G."/>
            <person name="Goode T."/>
            <person name="Graham J."/>
            <person name="Grandbois E."/>
            <person name="Grewal S."/>
            <person name="Gyaltsen K."/>
            <person name="Hafez N."/>
            <person name="Hagos B."/>
            <person name="Hall J."/>
            <person name="Henson C."/>
            <person name="Hollinger A."/>
            <person name="Honan T."/>
            <person name="Huard M.D."/>
            <person name="Hughes L."/>
            <person name="Hurhula B."/>
            <person name="Husby M.E."/>
            <person name="Kamat A."/>
            <person name="Kanga B."/>
            <person name="Kashin S."/>
            <person name="Khazanovich D."/>
            <person name="Kisner P."/>
            <person name="Lance K."/>
            <person name="Lara M."/>
            <person name="Lee W."/>
            <person name="Lennon N."/>
            <person name="Letendre F."/>
            <person name="LeVine R."/>
            <person name="Lipovsky A."/>
            <person name="Liu X."/>
            <person name="Liu J."/>
            <person name="Liu S."/>
            <person name="Lokyitsang T."/>
            <person name="Lokyitsang Y."/>
            <person name="Lubonja R."/>
            <person name="Lui A."/>
            <person name="MacDonald P."/>
            <person name="Magnisalis V."/>
            <person name="Maru K."/>
            <person name="Matthews C."/>
            <person name="McCusker W."/>
            <person name="McDonough S."/>
            <person name="Mehta T."/>
            <person name="Meldrim J."/>
            <person name="Meneus L."/>
            <person name="Mihai O."/>
            <person name="Mihalev A."/>
            <person name="Mihova T."/>
            <person name="Mittelman R."/>
            <person name="Mlenga V."/>
            <person name="Montmayeur A."/>
            <person name="Mulrain L."/>
            <person name="Navidi A."/>
            <person name="Naylor J."/>
            <person name="Negash T."/>
            <person name="Nguyen T."/>
            <person name="Nguyen N."/>
            <person name="Nicol R."/>
            <person name="Norbu C."/>
            <person name="Norbu N."/>
            <person name="Novod N."/>
            <person name="O'Neill B."/>
            <person name="Osman S."/>
            <person name="Markiewicz E."/>
            <person name="Oyono O.L."/>
            <person name="Patti C."/>
            <person name="Phunkhang P."/>
            <person name="Pierre F."/>
            <person name="Priest M."/>
            <person name="Raghuraman S."/>
            <person name="Rege F."/>
            <person name="Reyes R."/>
            <person name="Rise C."/>
            <person name="Rogov P."/>
            <person name="Ross K."/>
            <person name="Ryan E."/>
            <person name="Settipalli S."/>
            <person name="Shea T."/>
            <person name="Sherpa N."/>
            <person name="Shi L."/>
            <person name="Shih D."/>
            <person name="Sparrow T."/>
            <person name="Spaulding J."/>
            <person name="Stalker J."/>
            <person name="Stange-Thomann N."/>
            <person name="Stavropoulos S."/>
            <person name="Stone C."/>
            <person name="Strader C."/>
            <person name="Tesfaye S."/>
            <person name="Thomson T."/>
            <person name="Thoulutsang Y."/>
            <person name="Thoulutsang D."/>
            <person name="Topham K."/>
            <person name="Topping I."/>
            <person name="Tsamla T."/>
            <person name="Vassiliev H."/>
            <person name="Vo A."/>
            <person name="Wangchuk T."/>
            <person name="Wangdi T."/>
            <person name="Weiand M."/>
            <person name="Wilkinson J."/>
            <person name="Wilson A."/>
            <person name="Yadav S."/>
            <person name="Young G."/>
            <person name="Yu Q."/>
            <person name="Zembek L."/>
            <person name="Zhong D."/>
            <person name="Zimmer A."/>
            <person name="Zwirko Z."/>
            <person name="Jaffe D.B."/>
            <person name="Alvarez P."/>
            <person name="Brockman W."/>
            <person name="Butler J."/>
            <person name="Chin C."/>
            <person name="Gnerre S."/>
            <person name="Grabherr M."/>
            <person name="Kleber M."/>
            <person name="Mauceli E."/>
            <person name="MacCallum I."/>
        </authorList>
    </citation>
    <scope>NUCLEOTIDE SEQUENCE [LARGE SCALE GENOMIC DNA]</scope>
    <source>
        <strain evidence="2 3">TSC#14021-0224.01</strain>
    </source>
</reference>